<proteinExistence type="predicted"/>
<name>A0A1B1YI00_THEST</name>
<evidence type="ECO:0008006" key="3">
    <source>
        <dbReference type="Google" id="ProtNLM"/>
    </source>
</evidence>
<sequence length="430" mass="49948">MPVNKQGKKNRTWYRLDNAAILYPSIQTDRISTVFRLSATLTEAVDPFLLQTALTKVIDRFPYYRVKLSKGLFWYYLEHNPKTPRVEKDVQYPCGKLSPVFNRNYLFRVRYYNRRIAVEFCHVLTDGTGALTFLKSLVFQYMKETGKKLTDKTGILTIDEEPDEEEFEDAYNRFYKPSLPLPETGEPAFHLKSKLVKKGIYYVITGIVPLKDILAKAKEYNVSLTVFLTAVYMDAMQEIQNKYVKNPRKKKPISISVPVNMRNIYPSRTMRNFSLFVVPRIDPRLGDYTFEEILKIVHYTMMTEINEKSISRQLSRNVGGQRNPFVRIVPLFIKRMFFPLLYRKLGENLFSGTISNLGLVKVPDEMAQYIERIDFTPGPGPVNKTGCSVTGFKDKLYITFGRLTEEAELERIFFTKLVKMGIHVTIESNE</sequence>
<gene>
    <name evidence="1" type="ORF">CSTERLE_01460</name>
</gene>
<evidence type="ECO:0000313" key="2">
    <source>
        <dbReference type="Proteomes" id="UP000092931"/>
    </source>
</evidence>
<dbReference type="RefSeq" id="WP_065820505.1">
    <property type="nucleotide sequence ID" value="NZ_CP014673.1"/>
</dbReference>
<organism evidence="1 2">
    <name type="scientific">Thermoclostridium stercorarium subsp. leptospartum DSM 9219</name>
    <dbReference type="NCBI Taxonomy" id="1346611"/>
    <lineage>
        <taxon>Bacteria</taxon>
        <taxon>Bacillati</taxon>
        <taxon>Bacillota</taxon>
        <taxon>Clostridia</taxon>
        <taxon>Eubacteriales</taxon>
        <taxon>Oscillospiraceae</taxon>
        <taxon>Thermoclostridium</taxon>
    </lineage>
</organism>
<dbReference type="EMBL" id="CP014673">
    <property type="protein sequence ID" value="ANX00352.1"/>
    <property type="molecule type" value="Genomic_DNA"/>
</dbReference>
<dbReference type="AlphaFoldDB" id="A0A1B1YI00"/>
<accession>A0A1B1YI00</accession>
<evidence type="ECO:0000313" key="1">
    <source>
        <dbReference type="EMBL" id="ANX00352.1"/>
    </source>
</evidence>
<protein>
    <recommendedName>
        <fullName evidence="3">Alcohol acetyltransferase</fullName>
    </recommendedName>
</protein>
<dbReference type="Proteomes" id="UP000092931">
    <property type="component" value="Chromosome"/>
</dbReference>
<reference evidence="1 2" key="1">
    <citation type="submission" date="2016-02" db="EMBL/GenBank/DDBJ databases">
        <title>Comparison of Clostridium stercorarium subspecies using comparative genomics and transcriptomics.</title>
        <authorList>
            <person name="Schellenberg J."/>
            <person name="Thallinger G."/>
            <person name="Levin D.B."/>
            <person name="Zhang X."/>
            <person name="Alvare G."/>
            <person name="Fristensky B."/>
            <person name="Sparling R."/>
        </authorList>
    </citation>
    <scope>NUCLEOTIDE SEQUENCE [LARGE SCALE GENOMIC DNA]</scope>
    <source>
        <strain evidence="1 2">DSM 9219</strain>
    </source>
</reference>